<dbReference type="InterPro" id="IPR043130">
    <property type="entry name" value="CDP-OH_PTrfase_TM_dom"/>
</dbReference>
<gene>
    <name evidence="9" type="ORF">FIV46_15670</name>
</gene>
<reference evidence="10" key="1">
    <citation type="submission" date="2019-06" db="EMBL/GenBank/DDBJ databases">
        <title>The complete genome of Emcibacter congregatus ZYLT.</title>
        <authorList>
            <person name="Zhao Z."/>
        </authorList>
    </citation>
    <scope>NUCLEOTIDE SEQUENCE [LARGE SCALE GENOMIC DNA]</scope>
    <source>
        <strain evidence="10">MCCC 1A06723</strain>
    </source>
</reference>
<evidence type="ECO:0000313" key="10">
    <source>
        <dbReference type="Proteomes" id="UP000319148"/>
    </source>
</evidence>
<dbReference type="GO" id="GO:0016020">
    <property type="term" value="C:membrane"/>
    <property type="evidence" value="ECO:0007669"/>
    <property type="project" value="InterPro"/>
</dbReference>
<evidence type="ECO:0000256" key="4">
    <source>
        <dbReference type="ARBA" id="ARBA00012504"/>
    </source>
</evidence>
<keyword evidence="8" id="KW-0472">Membrane</keyword>
<dbReference type="InterPro" id="IPR029044">
    <property type="entry name" value="Nucleotide-diphossugar_trans"/>
</dbReference>
<dbReference type="Pfam" id="PF01066">
    <property type="entry name" value="CDP-OH_P_transf"/>
    <property type="match status" value="1"/>
</dbReference>
<dbReference type="EMBL" id="VFIY01000018">
    <property type="protein sequence ID" value="TPD57551.1"/>
    <property type="molecule type" value="Genomic_DNA"/>
</dbReference>
<dbReference type="RefSeq" id="WP_139941866.1">
    <property type="nucleotide sequence ID" value="NZ_JBHSYP010000005.1"/>
</dbReference>
<dbReference type="GO" id="GO:0016780">
    <property type="term" value="F:phosphotransferase activity, for other substituted phosphate groups"/>
    <property type="evidence" value="ECO:0007669"/>
    <property type="project" value="InterPro"/>
</dbReference>
<comment type="caution">
    <text evidence="9">The sequence shown here is derived from an EMBL/GenBank/DDBJ whole genome shotgun (WGS) entry which is preliminary data.</text>
</comment>
<dbReference type="EC" id="2.7.8.34" evidence="5"/>
<evidence type="ECO:0000256" key="5">
    <source>
        <dbReference type="ARBA" id="ARBA00013268"/>
    </source>
</evidence>
<sequence>MKEEEMVNKAIILTGQESETESTLARNLIQVGGITLLERQLKTLEKLGVQEVHLVTDWFIAELEKEILSYSKKPGSVHIHRTKEAAAKILENNSEQDSWLLLEEGVLIDDRIVGAVIEKNAGTVIAVMNKEDVGEDKSSYGIPLSLRGQDSIFASAAKISSETMQTHADKLNSLEHLKEALESLANSNDCEILEISSIPLYLPNRRRDVDMIWLPILQPKDGSKGTDALLNNAQKGTLDWPAWYIHRPIENWIVKHICNLPITPNQVTVVTGLLGFYIMYLFATGSMAWGLAGALIVGILDGVDGKLARTKMQQTKIGELEHLVDKVVEYGWYFAIAGFLSTTYGYAPWVMATALVLFHLADEIQSEFFRRMSDRQICDTGKFDRRFRLIGGRRNTQMWTLIPFGIFGAWYAGFIFICCYGIITFFVHQARIIYHAKNLMEATSETFVENFRKTKIF</sequence>
<feature type="transmembrane region" description="Helical" evidence="8">
    <location>
        <begin position="274"/>
        <end position="303"/>
    </location>
</feature>
<dbReference type="Proteomes" id="UP000319148">
    <property type="component" value="Unassembled WGS sequence"/>
</dbReference>
<evidence type="ECO:0000256" key="7">
    <source>
        <dbReference type="ARBA" id="ARBA00049235"/>
    </source>
</evidence>
<keyword evidence="10" id="KW-1185">Reference proteome</keyword>
<accession>A0A501PBT6</accession>
<organism evidence="9 10">
    <name type="scientific">Emcibacter nanhaiensis</name>
    <dbReference type="NCBI Taxonomy" id="1505037"/>
    <lineage>
        <taxon>Bacteria</taxon>
        <taxon>Pseudomonadati</taxon>
        <taxon>Pseudomonadota</taxon>
        <taxon>Alphaproteobacteria</taxon>
        <taxon>Emcibacterales</taxon>
        <taxon>Emcibacteraceae</taxon>
        <taxon>Emcibacter</taxon>
    </lineage>
</organism>
<keyword evidence="8" id="KW-1133">Transmembrane helix</keyword>
<evidence type="ECO:0000256" key="1">
    <source>
        <dbReference type="ARBA" id="ARBA00000729"/>
    </source>
</evidence>
<dbReference type="OrthoDB" id="8477220at2"/>
<proteinExistence type="inferred from homology"/>
<comment type="similarity">
    <text evidence="2">In the C-terminal section; belongs to the CDP-alcohol phosphatidyltransferase class-I family.</text>
</comment>
<dbReference type="InterPro" id="IPR000462">
    <property type="entry name" value="CDP-OH_P_trans"/>
</dbReference>
<dbReference type="Gene3D" id="1.20.120.1760">
    <property type="match status" value="1"/>
</dbReference>
<protein>
    <recommendedName>
        <fullName evidence="6">Bifunctional IPC transferase and DIPP synthase</fullName>
        <ecNumber evidence="4">2.7.7.74</ecNumber>
        <ecNumber evidence="5">2.7.8.34</ecNumber>
    </recommendedName>
</protein>
<comment type="catalytic activity">
    <reaction evidence="7">
        <text>CDP-1L-myo-inositol + 1D-myo-inositol 3-phosphate = bis(1L-myo-inositol) 3,1'-phosphate 1-phosphate + CMP + H(+)</text>
        <dbReference type="Rhea" id="RHEA:31327"/>
        <dbReference type="ChEBI" id="CHEBI:15378"/>
        <dbReference type="ChEBI" id="CHEBI:58401"/>
        <dbReference type="ChEBI" id="CHEBI:60377"/>
        <dbReference type="ChEBI" id="CHEBI:62573"/>
        <dbReference type="ChEBI" id="CHEBI:62576"/>
        <dbReference type="EC" id="2.7.8.34"/>
    </reaction>
</comment>
<dbReference type="Gene3D" id="3.90.550.10">
    <property type="entry name" value="Spore Coat Polysaccharide Biosynthesis Protein SpsA, Chain A"/>
    <property type="match status" value="1"/>
</dbReference>
<feature type="transmembrane region" description="Helical" evidence="8">
    <location>
        <begin position="401"/>
        <end position="427"/>
    </location>
</feature>
<dbReference type="AlphaFoldDB" id="A0A501PBT6"/>
<name>A0A501PBT6_9PROT</name>
<evidence type="ECO:0000313" key="9">
    <source>
        <dbReference type="EMBL" id="TPD57551.1"/>
    </source>
</evidence>
<evidence type="ECO:0000256" key="6">
    <source>
        <dbReference type="ARBA" id="ARBA00018322"/>
    </source>
</evidence>
<dbReference type="GO" id="GO:0008654">
    <property type="term" value="P:phospholipid biosynthetic process"/>
    <property type="evidence" value="ECO:0007669"/>
    <property type="project" value="InterPro"/>
</dbReference>
<comment type="similarity">
    <text evidence="3">In the N-terminal section; belongs to the MobA family.</text>
</comment>
<evidence type="ECO:0000256" key="2">
    <source>
        <dbReference type="ARBA" id="ARBA00006982"/>
    </source>
</evidence>
<dbReference type="SUPFAM" id="SSF53448">
    <property type="entry name" value="Nucleotide-diphospho-sugar transferases"/>
    <property type="match status" value="1"/>
</dbReference>
<keyword evidence="8" id="KW-0812">Transmembrane</keyword>
<evidence type="ECO:0000256" key="3">
    <source>
        <dbReference type="ARBA" id="ARBA00007897"/>
    </source>
</evidence>
<dbReference type="EC" id="2.7.7.74" evidence="4"/>
<feature type="transmembrane region" description="Helical" evidence="8">
    <location>
        <begin position="332"/>
        <end position="361"/>
    </location>
</feature>
<comment type="catalytic activity">
    <reaction evidence="1">
        <text>1D-myo-inositol 3-phosphate + CTP + H(+) = CDP-1L-myo-inositol + diphosphate</text>
        <dbReference type="Rhea" id="RHEA:30647"/>
        <dbReference type="ChEBI" id="CHEBI:15378"/>
        <dbReference type="ChEBI" id="CHEBI:33019"/>
        <dbReference type="ChEBI" id="CHEBI:37563"/>
        <dbReference type="ChEBI" id="CHEBI:58401"/>
        <dbReference type="ChEBI" id="CHEBI:62573"/>
        <dbReference type="EC" id="2.7.7.74"/>
    </reaction>
</comment>
<evidence type="ECO:0000256" key="8">
    <source>
        <dbReference type="SAM" id="Phobius"/>
    </source>
</evidence>